<keyword evidence="4" id="KW-0808">Transferase</keyword>
<comment type="caution">
    <text evidence="13">The sequence shown here is derived from an EMBL/GenBank/DDBJ whole genome shotgun (WGS) entry which is preliminary data.</text>
</comment>
<dbReference type="PIRSF" id="PIRSF005557">
    <property type="entry name" value="Sialyl_trans"/>
    <property type="match status" value="1"/>
</dbReference>
<keyword evidence="8" id="KW-0333">Golgi apparatus</keyword>
<dbReference type="GO" id="GO:0000139">
    <property type="term" value="C:Golgi membrane"/>
    <property type="evidence" value="ECO:0007669"/>
    <property type="project" value="UniProtKB-SubCell"/>
</dbReference>
<evidence type="ECO:0000256" key="3">
    <source>
        <dbReference type="ARBA" id="ARBA00022676"/>
    </source>
</evidence>
<keyword evidence="3" id="KW-0328">Glycosyltransferase</keyword>
<evidence type="ECO:0000256" key="8">
    <source>
        <dbReference type="ARBA" id="ARBA00023034"/>
    </source>
</evidence>
<keyword evidence="11" id="KW-0325">Glycoprotein</keyword>
<dbReference type="InterPro" id="IPR001675">
    <property type="entry name" value="Glyco_trans_29"/>
</dbReference>
<comment type="subcellular location">
    <subcellularLocation>
        <location evidence="1">Golgi apparatus membrane</location>
        <topology evidence="1">Single-pass type II membrane protein</topology>
    </subcellularLocation>
</comment>
<dbReference type="InterPro" id="IPR012163">
    <property type="entry name" value="Sialyl_trans"/>
</dbReference>
<dbReference type="Gene3D" id="3.90.1480.20">
    <property type="entry name" value="Glycosyl transferase family 29"/>
    <property type="match status" value="1"/>
</dbReference>
<dbReference type="Pfam" id="PF00777">
    <property type="entry name" value="Glyco_transf_29"/>
    <property type="match status" value="1"/>
</dbReference>
<dbReference type="AlphaFoldDB" id="A0A9D3MQE5"/>
<evidence type="ECO:0000256" key="5">
    <source>
        <dbReference type="ARBA" id="ARBA00022692"/>
    </source>
</evidence>
<sequence>MTWRTYHLKLWHSVREDIDSSFMRVLQCTELRKKYASLKALKLRNTKEFTDDMKEFMTCPWKANITQKERYRVEMHSCCNATDDLILTKKNTALGQNITYDGERRKRVVDNSLLEMFPESIPWRTGGLLGRCAVVGNGGILKNSSCGSQINKADFVIRLNLAPINVSTDVGKKTNLITANPTQILRGYRNLKKHPEPLADKMSNYGNPPLIMPAFSFAFCTRVSLQVRQALRTVHPQQEVAYFNPNYLRDLHRYWRRRGHWAPRLSSGLMLASIALELCEEVHLYGFWPFNFDLSQKALPHHYYDNVGPHGRLHSMPREFTQLLNMHSNGAINLHIGKCQ</sequence>
<dbReference type="GO" id="GO:0006491">
    <property type="term" value="P:N-glycan processing"/>
    <property type="evidence" value="ECO:0007669"/>
    <property type="project" value="TreeGrafter"/>
</dbReference>
<evidence type="ECO:0000256" key="7">
    <source>
        <dbReference type="ARBA" id="ARBA00022989"/>
    </source>
</evidence>
<keyword evidence="6" id="KW-0735">Signal-anchor</keyword>
<reference evidence="13" key="1">
    <citation type="submission" date="2021-01" db="EMBL/GenBank/DDBJ databases">
        <title>A chromosome-scale assembly of European eel, Anguilla anguilla.</title>
        <authorList>
            <person name="Henkel C."/>
            <person name="Jong-Raadsen S.A."/>
            <person name="Dufour S."/>
            <person name="Weltzien F.-A."/>
            <person name="Palstra A.P."/>
            <person name="Pelster B."/>
            <person name="Spaink H.P."/>
            <person name="Van Den Thillart G.E."/>
            <person name="Jansen H."/>
            <person name="Zahm M."/>
            <person name="Klopp C."/>
            <person name="Cedric C."/>
            <person name="Louis A."/>
            <person name="Berthelot C."/>
            <person name="Parey E."/>
            <person name="Roest Crollius H."/>
            <person name="Montfort J."/>
            <person name="Robinson-Rechavi M."/>
            <person name="Bucao C."/>
            <person name="Bouchez O."/>
            <person name="Gislard M."/>
            <person name="Lluch J."/>
            <person name="Milhes M."/>
            <person name="Lampietro C."/>
            <person name="Lopez Roques C."/>
            <person name="Donnadieu C."/>
            <person name="Braasch I."/>
            <person name="Desvignes T."/>
            <person name="Postlethwait J."/>
            <person name="Bobe J."/>
            <person name="Guiguen Y."/>
            <person name="Dirks R."/>
        </authorList>
    </citation>
    <scope>NUCLEOTIDE SEQUENCE</scope>
    <source>
        <strain evidence="13">Tag_6206</strain>
        <tissue evidence="13">Liver</tissue>
    </source>
</reference>
<evidence type="ECO:0000256" key="10">
    <source>
        <dbReference type="ARBA" id="ARBA00023157"/>
    </source>
</evidence>
<keyword evidence="14" id="KW-1185">Reference proteome</keyword>
<protein>
    <submittedName>
        <fullName evidence="13">Uncharacterized protein</fullName>
    </submittedName>
</protein>
<keyword evidence="9" id="KW-0472">Membrane</keyword>
<evidence type="ECO:0000256" key="9">
    <source>
        <dbReference type="ARBA" id="ARBA00023136"/>
    </source>
</evidence>
<organism evidence="13 14">
    <name type="scientific">Anguilla anguilla</name>
    <name type="common">European freshwater eel</name>
    <name type="synonym">Muraena anguilla</name>
    <dbReference type="NCBI Taxonomy" id="7936"/>
    <lineage>
        <taxon>Eukaryota</taxon>
        <taxon>Metazoa</taxon>
        <taxon>Chordata</taxon>
        <taxon>Craniata</taxon>
        <taxon>Vertebrata</taxon>
        <taxon>Euteleostomi</taxon>
        <taxon>Actinopterygii</taxon>
        <taxon>Neopterygii</taxon>
        <taxon>Teleostei</taxon>
        <taxon>Anguilliformes</taxon>
        <taxon>Anguillidae</taxon>
        <taxon>Anguilla</taxon>
    </lineage>
</organism>
<name>A0A9D3MQE5_ANGAN</name>
<gene>
    <name evidence="13" type="ORF">ANANG_G00057870</name>
</gene>
<dbReference type="InterPro" id="IPR038578">
    <property type="entry name" value="GT29-like_sf"/>
</dbReference>
<evidence type="ECO:0000256" key="4">
    <source>
        <dbReference type="ARBA" id="ARBA00022679"/>
    </source>
</evidence>
<evidence type="ECO:0000256" key="2">
    <source>
        <dbReference type="ARBA" id="ARBA00006003"/>
    </source>
</evidence>
<evidence type="ECO:0000256" key="6">
    <source>
        <dbReference type="ARBA" id="ARBA00022968"/>
    </source>
</evidence>
<proteinExistence type="inferred from homology"/>
<keyword evidence="7" id="KW-1133">Transmembrane helix</keyword>
<evidence type="ECO:0000313" key="13">
    <source>
        <dbReference type="EMBL" id="KAG5852007.1"/>
    </source>
</evidence>
<accession>A0A9D3MQE5</accession>
<dbReference type="EMBL" id="JAFIRN010000003">
    <property type="protein sequence ID" value="KAG5852007.1"/>
    <property type="molecule type" value="Genomic_DNA"/>
</dbReference>
<evidence type="ECO:0000313" key="14">
    <source>
        <dbReference type="Proteomes" id="UP001044222"/>
    </source>
</evidence>
<evidence type="ECO:0000256" key="1">
    <source>
        <dbReference type="ARBA" id="ARBA00004323"/>
    </source>
</evidence>
<dbReference type="GO" id="GO:0003828">
    <property type="term" value="F:alpha-N-acetylneuraminate alpha-2,8-sialyltransferase activity"/>
    <property type="evidence" value="ECO:0007669"/>
    <property type="project" value="TreeGrafter"/>
</dbReference>
<dbReference type="GO" id="GO:0009311">
    <property type="term" value="P:oligosaccharide metabolic process"/>
    <property type="evidence" value="ECO:0007669"/>
    <property type="project" value="TreeGrafter"/>
</dbReference>
<dbReference type="InterPro" id="IPR050943">
    <property type="entry name" value="Glycosyltr_29_Sialyltrsf"/>
</dbReference>
<keyword evidence="10" id="KW-1015">Disulfide bond</keyword>
<dbReference type="PANTHER" id="PTHR11987">
    <property type="entry name" value="ALPHA-2,8-SIALYLTRANSFERASE"/>
    <property type="match status" value="1"/>
</dbReference>
<comment type="similarity">
    <text evidence="2">Belongs to the glycosyltransferase 29 family.</text>
</comment>
<dbReference type="Proteomes" id="UP001044222">
    <property type="component" value="Unassembled WGS sequence"/>
</dbReference>
<evidence type="ECO:0000256" key="11">
    <source>
        <dbReference type="ARBA" id="ARBA00023180"/>
    </source>
</evidence>
<feature type="disulfide bond" evidence="12">
    <location>
        <begin position="132"/>
        <end position="279"/>
    </location>
</feature>
<keyword evidence="5" id="KW-0812">Transmembrane</keyword>
<dbReference type="PANTHER" id="PTHR11987:SF29">
    <property type="entry name" value="ALPHA-2,8-SIALYLTRANSFERASE 8F"/>
    <property type="match status" value="1"/>
</dbReference>
<evidence type="ECO:0000256" key="12">
    <source>
        <dbReference type="PIRSR" id="PIRSR005557-2"/>
    </source>
</evidence>